<sequence length="501" mass="52810">MVTSEEARTALRTIARLAEEQGNALDKAFRLFGDGALIGPGAERLHDGMLERHHTVQRAFMDAFHETERVARAGGEPPSFAAPYPRPTPAPLSPPRGGYVGGDPALIQALHDELGHTGSIWQETGRDLSGVLSRLGLDSRPGQHIAQAGTWLVDQRTDLRRRRTELLKTPPTPSPAPPADEDAFASVTNALTEAVDWAGDRWADTVQSAANLAGLPQVGKLAHTYVDRLAKPMWQGAAEGGVSLIKQGWQASLGGMVTDWDGYLNRLEGASKAGTFAAQHPLEFLKQASDWKTLTQNPARWFGRLVPDITLAAATAGAGTASTAAARMGTGVVKAAEDAGAAAKAAENLADGLTPGTASRGAAGDPGTTGPSEIRHGPLNPGPLADRDAIATFRSNTYSTVTTTSPTTLYRVYGGTAGELGAYWTRVKPTGPVQAILDSALFAKWGNTATKWVEIRVPPGVTFYEGVAAEQGGLTGGGSQVVITQHVDPDWITDRGEFPAR</sequence>
<name>A0A7Y6M6J9_9ACTN</name>
<protein>
    <submittedName>
        <fullName evidence="2">Uncharacterized protein</fullName>
    </submittedName>
</protein>
<gene>
    <name evidence="2" type="ORF">HTZ77_37165</name>
</gene>
<feature type="region of interest" description="Disordered" evidence="1">
    <location>
        <begin position="351"/>
        <end position="385"/>
    </location>
</feature>
<accession>A0A7Y6M6J9</accession>
<dbReference type="EMBL" id="JABWGN010000018">
    <property type="protein sequence ID" value="NUW36993.1"/>
    <property type="molecule type" value="Genomic_DNA"/>
</dbReference>
<reference evidence="2 3" key="1">
    <citation type="submission" date="2020-06" db="EMBL/GenBank/DDBJ databases">
        <title>Nonomuraea sp. SMC257, a novel actinomycete isolated from soil.</title>
        <authorList>
            <person name="Chanama M."/>
        </authorList>
    </citation>
    <scope>NUCLEOTIDE SEQUENCE [LARGE SCALE GENOMIC DNA]</scope>
    <source>
        <strain evidence="2 3">SMC257</strain>
    </source>
</reference>
<organism evidence="2 3">
    <name type="scientific">Nonomuraea montanisoli</name>
    <dbReference type="NCBI Taxonomy" id="2741721"/>
    <lineage>
        <taxon>Bacteria</taxon>
        <taxon>Bacillati</taxon>
        <taxon>Actinomycetota</taxon>
        <taxon>Actinomycetes</taxon>
        <taxon>Streptosporangiales</taxon>
        <taxon>Streptosporangiaceae</taxon>
        <taxon>Nonomuraea</taxon>
    </lineage>
</organism>
<keyword evidence="3" id="KW-1185">Reference proteome</keyword>
<evidence type="ECO:0000313" key="3">
    <source>
        <dbReference type="Proteomes" id="UP000586042"/>
    </source>
</evidence>
<comment type="caution">
    <text evidence="2">The sequence shown here is derived from an EMBL/GenBank/DDBJ whole genome shotgun (WGS) entry which is preliminary data.</text>
</comment>
<evidence type="ECO:0000256" key="1">
    <source>
        <dbReference type="SAM" id="MobiDB-lite"/>
    </source>
</evidence>
<dbReference type="AlphaFoldDB" id="A0A7Y6M6J9"/>
<dbReference type="Proteomes" id="UP000586042">
    <property type="component" value="Unassembled WGS sequence"/>
</dbReference>
<dbReference type="RefSeq" id="WP_175594448.1">
    <property type="nucleotide sequence ID" value="NZ_JABWGN010000018.1"/>
</dbReference>
<evidence type="ECO:0000313" key="2">
    <source>
        <dbReference type="EMBL" id="NUW36993.1"/>
    </source>
</evidence>
<proteinExistence type="predicted"/>